<evidence type="ECO:0000256" key="1">
    <source>
        <dbReference type="ARBA" id="ARBA00004613"/>
    </source>
</evidence>
<dbReference type="Pfam" id="PF08742">
    <property type="entry name" value="C8"/>
    <property type="match status" value="4"/>
</dbReference>
<feature type="domain" description="VWFC" evidence="10">
    <location>
        <begin position="1717"/>
        <end position="1783"/>
    </location>
</feature>
<dbReference type="InterPro" id="IPR014853">
    <property type="entry name" value="VWF/SSPO/ZAN-like_Cys-rich_dom"/>
</dbReference>
<evidence type="ECO:0000259" key="11">
    <source>
        <dbReference type="PROSITE" id="PS51233"/>
    </source>
</evidence>
<dbReference type="FunFam" id="2.10.25.10:FF:000674">
    <property type="entry name" value="Mucin-2"/>
    <property type="match status" value="1"/>
</dbReference>
<dbReference type="PANTHER" id="PTHR11339">
    <property type="entry name" value="EXTRACELLULAR MATRIX GLYCOPROTEIN RELATED"/>
    <property type="match status" value="1"/>
</dbReference>
<reference evidence="12 13" key="1">
    <citation type="journal article" date="2021" name="G3 (Bethesda)">
        <title>Improved contiguity of the threespine stickleback genome using long-read sequencing.</title>
        <authorList>
            <person name="Nath S."/>
            <person name="Shaw D.E."/>
            <person name="White M.A."/>
        </authorList>
    </citation>
    <scope>NUCLEOTIDE SEQUENCE [LARGE SCALE GENOMIC DNA]</scope>
    <source>
        <strain evidence="12 13">Lake Benthic</strain>
    </source>
</reference>
<keyword evidence="13" id="KW-1185">Reference proteome</keyword>
<dbReference type="SMART" id="SM00214">
    <property type="entry name" value="VWC"/>
    <property type="match status" value="5"/>
</dbReference>
<feature type="disulfide bond" evidence="6">
    <location>
        <begin position="2021"/>
        <end position="2070"/>
    </location>
</feature>
<reference evidence="12" key="2">
    <citation type="submission" date="2025-08" db="UniProtKB">
        <authorList>
            <consortium name="Ensembl"/>
        </authorList>
    </citation>
    <scope>IDENTIFICATION</scope>
</reference>
<dbReference type="Proteomes" id="UP000007635">
    <property type="component" value="Chromosome II"/>
</dbReference>
<dbReference type="InterPro" id="IPR050780">
    <property type="entry name" value="Mucin_vWF_Thrombospondin_sf"/>
</dbReference>
<dbReference type="Gene3D" id="2.10.25.10">
    <property type="entry name" value="Laminin"/>
    <property type="match status" value="4"/>
</dbReference>
<keyword evidence="2" id="KW-0964">Secreted</keyword>
<name>A0AAQ4QRK1_GASAC</name>
<dbReference type="GeneTree" id="ENSGT00940000156076"/>
<keyword evidence="8" id="KW-0732">Signal</keyword>
<evidence type="ECO:0000256" key="7">
    <source>
        <dbReference type="SAM" id="MobiDB-lite"/>
    </source>
</evidence>
<dbReference type="InterPro" id="IPR002919">
    <property type="entry name" value="TIL_dom"/>
</dbReference>
<dbReference type="InterPro" id="IPR001007">
    <property type="entry name" value="VWF_dom"/>
</dbReference>
<evidence type="ECO:0000256" key="6">
    <source>
        <dbReference type="PROSITE-ProRule" id="PRU00039"/>
    </source>
</evidence>
<reference evidence="12" key="3">
    <citation type="submission" date="2025-09" db="UniProtKB">
        <authorList>
            <consortium name="Ensembl"/>
        </authorList>
    </citation>
    <scope>IDENTIFICATION</scope>
</reference>
<dbReference type="SMART" id="SM00041">
    <property type="entry name" value="CT"/>
    <property type="match status" value="1"/>
</dbReference>
<dbReference type="PROSITE" id="PS01208">
    <property type="entry name" value="VWFC_1"/>
    <property type="match status" value="1"/>
</dbReference>
<dbReference type="PANTHER" id="PTHR11339:SF408">
    <property type="entry name" value="MUCIN-5B"/>
    <property type="match status" value="1"/>
</dbReference>
<feature type="disulfide bond" evidence="6">
    <location>
        <begin position="2036"/>
        <end position="2088"/>
    </location>
</feature>
<evidence type="ECO:0000259" key="10">
    <source>
        <dbReference type="PROSITE" id="PS50184"/>
    </source>
</evidence>
<dbReference type="PROSITE" id="PS51233">
    <property type="entry name" value="VWFD"/>
    <property type="match status" value="4"/>
</dbReference>
<evidence type="ECO:0000256" key="3">
    <source>
        <dbReference type="ARBA" id="ARBA00022737"/>
    </source>
</evidence>
<dbReference type="Ensembl" id="ENSGACT00000034624.1">
    <property type="protein sequence ID" value="ENSGACP00000053934.1"/>
    <property type="gene ID" value="ENSGACG00000014109.2"/>
</dbReference>
<feature type="disulfide bond" evidence="6">
    <location>
        <begin position="2032"/>
        <end position="2086"/>
    </location>
</feature>
<keyword evidence="4 6" id="KW-1015">Disulfide bond</keyword>
<dbReference type="SUPFAM" id="SSF57567">
    <property type="entry name" value="Serine protease inhibitors"/>
    <property type="match status" value="5"/>
</dbReference>
<dbReference type="PROSITE" id="PS01225">
    <property type="entry name" value="CTCK_2"/>
    <property type="match status" value="1"/>
</dbReference>
<feature type="domain" description="VWFD" evidence="11">
    <location>
        <begin position="47"/>
        <end position="214"/>
    </location>
</feature>
<comment type="caution">
    <text evidence="6">Lacks conserved residue(s) required for the propagation of feature annotation.</text>
</comment>
<feature type="domain" description="VWFD" evidence="11">
    <location>
        <begin position="391"/>
        <end position="566"/>
    </location>
</feature>
<keyword evidence="5" id="KW-0325">Glycoprotein</keyword>
<dbReference type="SMART" id="SM00216">
    <property type="entry name" value="VWD"/>
    <property type="match status" value="4"/>
</dbReference>
<feature type="region of interest" description="Disordered" evidence="7">
    <location>
        <begin position="1848"/>
        <end position="1868"/>
    </location>
</feature>
<evidence type="ECO:0000256" key="8">
    <source>
        <dbReference type="SAM" id="SignalP"/>
    </source>
</evidence>
<dbReference type="Pfam" id="PF00094">
    <property type="entry name" value="VWD"/>
    <property type="match status" value="4"/>
</dbReference>
<dbReference type="Pfam" id="PF25962">
    <property type="entry name" value="TIL_OTOGL_Mucin"/>
    <property type="match status" value="1"/>
</dbReference>
<accession>A0AAQ4QRK1</accession>
<proteinExistence type="predicted"/>
<dbReference type="CDD" id="cd19941">
    <property type="entry name" value="TIL"/>
    <property type="match status" value="3"/>
</dbReference>
<feature type="domain" description="CTCK" evidence="9">
    <location>
        <begin position="2001"/>
        <end position="2094"/>
    </location>
</feature>
<dbReference type="InterPro" id="IPR058753">
    <property type="entry name" value="TIL_OTOGL_Mucin"/>
</dbReference>
<dbReference type="SMART" id="SM00215">
    <property type="entry name" value="VWC_out"/>
    <property type="match status" value="4"/>
</dbReference>
<feature type="compositionally biased region" description="Polar residues" evidence="7">
    <location>
        <begin position="1848"/>
        <end position="1857"/>
    </location>
</feature>
<evidence type="ECO:0000256" key="5">
    <source>
        <dbReference type="ARBA" id="ARBA00023180"/>
    </source>
</evidence>
<comment type="subcellular location">
    <subcellularLocation>
        <location evidence="1">Secreted</location>
    </subcellularLocation>
</comment>
<organism evidence="12 13">
    <name type="scientific">Gasterosteus aculeatus aculeatus</name>
    <name type="common">three-spined stickleback</name>
    <dbReference type="NCBI Taxonomy" id="481459"/>
    <lineage>
        <taxon>Eukaryota</taxon>
        <taxon>Metazoa</taxon>
        <taxon>Chordata</taxon>
        <taxon>Craniata</taxon>
        <taxon>Vertebrata</taxon>
        <taxon>Euteleostomi</taxon>
        <taxon>Actinopterygii</taxon>
        <taxon>Neopterygii</taxon>
        <taxon>Teleostei</taxon>
        <taxon>Neoteleostei</taxon>
        <taxon>Acanthomorphata</taxon>
        <taxon>Eupercaria</taxon>
        <taxon>Perciformes</taxon>
        <taxon>Cottioidei</taxon>
        <taxon>Gasterosteales</taxon>
        <taxon>Gasterosteidae</taxon>
        <taxon>Gasterosteus</taxon>
    </lineage>
</organism>
<evidence type="ECO:0000256" key="4">
    <source>
        <dbReference type="ARBA" id="ARBA00023157"/>
    </source>
</evidence>
<feature type="chain" id="PRO_5042881408" evidence="8">
    <location>
        <begin position="24"/>
        <end position="2107"/>
    </location>
</feature>
<feature type="domain" description="VWFD" evidence="11">
    <location>
        <begin position="862"/>
        <end position="1031"/>
    </location>
</feature>
<protein>
    <submittedName>
        <fullName evidence="12">Uncharacterized protein</fullName>
    </submittedName>
</protein>
<dbReference type="InterPro" id="IPR036084">
    <property type="entry name" value="Ser_inhib-like_sf"/>
</dbReference>
<dbReference type="InterPro" id="IPR001846">
    <property type="entry name" value="VWF_type-D"/>
</dbReference>
<evidence type="ECO:0000256" key="2">
    <source>
        <dbReference type="ARBA" id="ARBA00022525"/>
    </source>
</evidence>
<dbReference type="InterPro" id="IPR006207">
    <property type="entry name" value="Cys_knot_C"/>
</dbReference>
<dbReference type="PROSITE" id="PS01185">
    <property type="entry name" value="CTCK_1"/>
    <property type="match status" value="1"/>
</dbReference>
<feature type="domain" description="VWFD" evidence="11">
    <location>
        <begin position="1381"/>
        <end position="1560"/>
    </location>
</feature>
<dbReference type="GO" id="GO:0031012">
    <property type="term" value="C:extracellular matrix"/>
    <property type="evidence" value="ECO:0007669"/>
    <property type="project" value="TreeGrafter"/>
</dbReference>
<dbReference type="PROSITE" id="PS50184">
    <property type="entry name" value="VWFC_2"/>
    <property type="match status" value="1"/>
</dbReference>
<sequence>MGTTGLHSTLWLICLNLLVGSFAQTVTIIPSAQTLSLSSVDANHIGQVCTTWGQYHWKTFDGNYFQLASSCNHVMAYQCKNHEDFNIQMRRKTVNNVSTISNITMVLEGIVVRLSKSSVTVNDKAVSLPYVLLGVAVMGTSSAITVEAKLGIKLIWNLDDSLDIEMDKKYQNQTCGLCGNFDGIPNDFMKQGAELSVTDYAEINKVDNPTESCKEPALNSVLSCGNKQYCDQIFSGASFSSCQNLLDVKSFSKACMADLCNNHTDLCQTISEYSRQCVHAGGKPAQWRNATFCYMKCPYNMEYVEHGSSCADSCSTPHASETCHSHDNAGCHCPSGTVLDDISNTGCVALDQCPCLHNGKVYQSGKSYSYSCRSCVCERGQWRCTEENCPGMCSVEGGAHINTFDGKAYTFHGDCSYVLAKESDGFLYTVLGELVKCSLDDRMTCLRAVTLSLYSNSLVINIQGTGQVYVNHILSQLPLFTPEVSAFKPSSFYITITLKLGIHVMVQLSPVMQVFISADTSLKGNISGLCGNFNNIMSDDFRVISGLVEGTAAAFANSWKTKASCPDITTRFGNPCQQSITKESYAQYWCSKLTDPKGVFAPCHSVISPSMYNDNCMYDSCSCEKMEDCMCAAVSSYVYACSAAGIHISGWRKTICGTFSASCPAGAVYEYNMTCCGRTCRSLSQHDYSCQTSFPSVDGCGCAEGTYMNEAGNCVPEGSCPCYDKDTIIPPGQTISKDGSTCVCREGALSCSGRTMLLASPSCSAPLVYFDCSTGQPGTTGTECQKSCSTLDMACVSRGCISGCMCPDGLVSDGAGRCINETSCPCLHNGNAYQPGETLTVDCNTCYCSGRKFTCTTNKCNGVCGIYGDGHYITFDDKRFDFSGDCEYTLLQDYCGTSQSNGSFRIITENVPCGTTGATCSKTIQIFLRDNEYQLKDETFQMVKGSGQVLPGQIHKMGIYLVVMIKPGLVIMWDKKTSLFIKLDPRFQGQVCGLCGNYDGNSKNEFTTRSEETVADVLVFGNSWKVSSSCPNAKVLTDACASNRYRAAWSQRQCSIIIRDTFKSCHSQVDPGPYYDSCVRDSCACDTGGDCECLCTAVASYAKACNEAGACVHWRTPKLCPIFCDYYNDPGECEWHYKPCGVDCMKTCRNPSGNCSSLITALEGCYPQCPPTEPYFDEDNMKCVAWNQCGCYDDKGNHYSIGNKVPSGNCYTCSCTVSGISCNYDVNTCMCFINGKNYEYGATIYNTTDGLGNCIIAKCGANETISRDIYLCISTTTPGPTTTAFAFTTIEKTTSAIASSTSTSSTTPSTTTADCNDVNSTRKNGESWKVSNCTTAICINGKITETPTPCPTPQQPICANGRKVVKVNEHDGCCFHYECECVCSGWAGSHYITFDGKSYSFKENCSYFLVKEIITKYNLTIIVKNEDCDPSDSTFCPQALIVTYGTYTVVLTQLKTSGTAANVVYVNEKQIYPAYKNSVLSITSTDMVITLEIPEINTKVVYTHSSFTIDLPYSSFGGNTEGQCGTCDNSQNNDCRSPNGQVESCAVTAGQWNVPGTSCVTPTTPTTITTSKAPYSTTQNPCKPDICDILTSSVFAPCNTVVPAGPFLTSCRSDVCNSGNATGCTSLEAYATQCSVAGVCIDWRNATNGQCALKCPNNKVYMACGPTVEPTCNDRYNQKFQTHSGASSNSNMEGCFCPHGTTLFNTVYDTCVASCGCVGPDGKPKETGDTWTSGCNTCICDNDSMSIQCQPVLCPTTPSPNCSLPGQQLVNHTDGCCTTQSCECNLNLCPTAISCPLGFQLNVLNSTCCQSYQCVPKGVCVYNMTEYQPGSKVPTSETPPGLPLQLAATQEQPSGITKAQPGGETTPGPLTEKSFQPAPCQECYCGPQRDPITKLNIISCKPIVCNTNCSRGYEYQTATDKCCGTCVQKSCILTTPENTTYTIEVNNTFIPPNHKCVQYTCENMNGQLVTKETKTTCPPFNPLDCEPGTETTDALGCCTTCKLVSRCELQSKEAVIEVNDCRSTQPVNMTSCAGNCGSSSMYSAAANMMMHQCECCQEATKTQRQVELTCTNGSKVQHSYIVVETCHCNKAECVAGTTSKPQRRRRR</sequence>
<keyword evidence="3" id="KW-0677">Repeat</keyword>
<evidence type="ECO:0000313" key="12">
    <source>
        <dbReference type="Ensembl" id="ENSGACP00000053934.1"/>
    </source>
</evidence>
<feature type="signal peptide" evidence="8">
    <location>
        <begin position="1"/>
        <end position="23"/>
    </location>
</feature>
<evidence type="ECO:0000313" key="13">
    <source>
        <dbReference type="Proteomes" id="UP000007635"/>
    </source>
</evidence>
<dbReference type="SMART" id="SM00832">
    <property type="entry name" value="C8"/>
    <property type="match status" value="4"/>
</dbReference>
<evidence type="ECO:0000259" key="9">
    <source>
        <dbReference type="PROSITE" id="PS01225"/>
    </source>
</evidence>
<dbReference type="Pfam" id="PF01826">
    <property type="entry name" value="TIL"/>
    <property type="match status" value="1"/>
</dbReference>
<dbReference type="GO" id="GO:0005615">
    <property type="term" value="C:extracellular space"/>
    <property type="evidence" value="ECO:0007669"/>
    <property type="project" value="TreeGrafter"/>
</dbReference>